<evidence type="ECO:0000259" key="4">
    <source>
        <dbReference type="PROSITE" id="PS50085"/>
    </source>
</evidence>
<dbReference type="EMBL" id="JASSZA010000010">
    <property type="protein sequence ID" value="KAK2100148.1"/>
    <property type="molecule type" value="Genomic_DNA"/>
</dbReference>
<feature type="region of interest" description="Disordered" evidence="3">
    <location>
        <begin position="1"/>
        <end position="53"/>
    </location>
</feature>
<evidence type="ECO:0000313" key="6">
    <source>
        <dbReference type="Proteomes" id="UP001266305"/>
    </source>
</evidence>
<dbReference type="PANTHER" id="PTHR15711:SF14">
    <property type="entry name" value="SIGNAL-INDUCED PROLIFERATION-ASSOCIATED PROTEIN 1"/>
    <property type="match status" value="1"/>
</dbReference>
<organism evidence="5 6">
    <name type="scientific">Saguinus oedipus</name>
    <name type="common">Cotton-top tamarin</name>
    <name type="synonym">Oedipomidas oedipus</name>
    <dbReference type="NCBI Taxonomy" id="9490"/>
    <lineage>
        <taxon>Eukaryota</taxon>
        <taxon>Metazoa</taxon>
        <taxon>Chordata</taxon>
        <taxon>Craniata</taxon>
        <taxon>Vertebrata</taxon>
        <taxon>Euteleostomi</taxon>
        <taxon>Mammalia</taxon>
        <taxon>Eutheria</taxon>
        <taxon>Euarchontoglires</taxon>
        <taxon>Primates</taxon>
        <taxon>Haplorrhini</taxon>
        <taxon>Platyrrhini</taxon>
        <taxon>Cebidae</taxon>
        <taxon>Callitrichinae</taxon>
        <taxon>Saguinus</taxon>
    </lineage>
</organism>
<evidence type="ECO:0000313" key="5">
    <source>
        <dbReference type="EMBL" id="KAK2100148.1"/>
    </source>
</evidence>
<keyword evidence="1 2" id="KW-0343">GTPase activation</keyword>
<dbReference type="SUPFAM" id="SSF111347">
    <property type="entry name" value="Rap/Ran-GAP"/>
    <property type="match status" value="1"/>
</dbReference>
<comment type="caution">
    <text evidence="5">The sequence shown here is derived from an EMBL/GenBank/DDBJ whole genome shotgun (WGS) entry which is preliminary data.</text>
</comment>
<dbReference type="Gene3D" id="3.40.50.11210">
    <property type="entry name" value="Rap/Ran-GAP"/>
    <property type="match status" value="1"/>
</dbReference>
<dbReference type="PROSITE" id="PS50085">
    <property type="entry name" value="RAPGAP"/>
    <property type="match status" value="1"/>
</dbReference>
<dbReference type="InterPro" id="IPR050989">
    <property type="entry name" value="Rap1_Ran_GAP"/>
</dbReference>
<feature type="compositionally biased region" description="Polar residues" evidence="3">
    <location>
        <begin position="85"/>
        <end position="97"/>
    </location>
</feature>
<dbReference type="PANTHER" id="PTHR15711">
    <property type="entry name" value="RAP GTPASE-ACTIVATING PROTEIN"/>
    <property type="match status" value="1"/>
</dbReference>
<dbReference type="Proteomes" id="UP001266305">
    <property type="component" value="Unassembled WGS sequence"/>
</dbReference>
<protein>
    <recommendedName>
        <fullName evidence="4">Rap-GAP domain-containing protein</fullName>
    </recommendedName>
</protein>
<gene>
    <name evidence="5" type="ORF">P7K49_021496</name>
</gene>
<keyword evidence="6" id="KW-1185">Reference proteome</keyword>
<proteinExistence type="predicted"/>
<evidence type="ECO:0000256" key="2">
    <source>
        <dbReference type="PROSITE-ProRule" id="PRU00165"/>
    </source>
</evidence>
<evidence type="ECO:0000256" key="3">
    <source>
        <dbReference type="SAM" id="MobiDB-lite"/>
    </source>
</evidence>
<accession>A0ABQ9UUJ8</accession>
<dbReference type="InterPro" id="IPR000331">
    <property type="entry name" value="Rap/Ran_GAP_dom"/>
</dbReference>
<name>A0ABQ9UUJ8_SAGOE</name>
<sequence>MEGSRADLRGQPSGCSMGTRLDGAGGRQKAVALAQARHSGIDSGGDSPGEVGGHAAVWKVTRSTADYTHLTGKDTSGSDRAGAQGHTSRQPSPQASIASIPHDLVGWGCRGLRPMPSASHSQLSFQRKVGILYCRAGQGSEEEMYNNQEAGPAFMQFLTLLGSVVRLKGFESYRAQLDTKTDSTGTHSLYTTYQDHEIMFHVSTMLPYTPNNQQQV</sequence>
<feature type="domain" description="Rap-GAP" evidence="4">
    <location>
        <begin position="115"/>
        <end position="216"/>
    </location>
</feature>
<evidence type="ECO:0000256" key="1">
    <source>
        <dbReference type="ARBA" id="ARBA00022468"/>
    </source>
</evidence>
<reference evidence="5 6" key="1">
    <citation type="submission" date="2023-05" db="EMBL/GenBank/DDBJ databases">
        <title>B98-5 Cell Line De Novo Hybrid Assembly: An Optical Mapping Approach.</title>
        <authorList>
            <person name="Kananen K."/>
            <person name="Auerbach J.A."/>
            <person name="Kautto E."/>
            <person name="Blachly J.S."/>
        </authorList>
    </citation>
    <scope>NUCLEOTIDE SEQUENCE [LARGE SCALE GENOMIC DNA]</scope>
    <source>
        <strain evidence="5">B95-8</strain>
        <tissue evidence="5">Cell line</tissue>
    </source>
</reference>
<feature type="region of interest" description="Disordered" evidence="3">
    <location>
        <begin position="68"/>
        <end position="97"/>
    </location>
</feature>
<feature type="compositionally biased region" description="Gly residues" evidence="3">
    <location>
        <begin position="42"/>
        <end position="52"/>
    </location>
</feature>
<dbReference type="Pfam" id="PF02145">
    <property type="entry name" value="Rap_GAP"/>
    <property type="match status" value="1"/>
</dbReference>
<dbReference type="InterPro" id="IPR035974">
    <property type="entry name" value="Rap/Ran-GAP_sf"/>
</dbReference>